<organism evidence="2 3">
    <name type="scientific">Breoghania corrubedonensis</name>
    <dbReference type="NCBI Taxonomy" id="665038"/>
    <lineage>
        <taxon>Bacteria</taxon>
        <taxon>Pseudomonadati</taxon>
        <taxon>Pseudomonadota</taxon>
        <taxon>Alphaproteobacteria</taxon>
        <taxon>Hyphomicrobiales</taxon>
        <taxon>Stappiaceae</taxon>
        <taxon>Breoghania</taxon>
    </lineage>
</organism>
<proteinExistence type="predicted"/>
<reference evidence="2 3" key="1">
    <citation type="submission" date="2018-04" db="EMBL/GenBank/DDBJ databases">
        <title>Genomic Encyclopedia of Archaeal and Bacterial Type Strains, Phase II (KMG-II): from individual species to whole genera.</title>
        <authorList>
            <person name="Goeker M."/>
        </authorList>
    </citation>
    <scope>NUCLEOTIDE SEQUENCE [LARGE SCALE GENOMIC DNA]</scope>
    <source>
        <strain evidence="2 3">DSM 23382</strain>
    </source>
</reference>
<dbReference type="Gene3D" id="3.10.129.10">
    <property type="entry name" value="Hotdog Thioesterase"/>
    <property type="match status" value="1"/>
</dbReference>
<dbReference type="InterPro" id="IPR002539">
    <property type="entry name" value="MaoC-like_dom"/>
</dbReference>
<dbReference type="CDD" id="cd03450">
    <property type="entry name" value="NodN"/>
    <property type="match status" value="1"/>
</dbReference>
<protein>
    <submittedName>
        <fullName evidence="2">Acyl dehydratase</fullName>
    </submittedName>
</protein>
<dbReference type="PANTHER" id="PTHR42993:SF1">
    <property type="entry name" value="MAOC-LIKE DEHYDRATASE DOMAIN-CONTAINING PROTEIN"/>
    <property type="match status" value="1"/>
</dbReference>
<gene>
    <name evidence="2" type="ORF">C8N35_10112</name>
</gene>
<comment type="caution">
    <text evidence="2">The sequence shown here is derived from an EMBL/GenBank/DDBJ whole genome shotgun (WGS) entry which is preliminary data.</text>
</comment>
<sequence>MDQRVDAHAYAQRIGEEVGVSGWITITQAMIDTFADLTFDHQFIHVDAERAATEGPFGGTIVHGFLTLSLLTRMAREAEPSIQGAGMLINYGFDKVRFLHVVPTGGRVRGRVELVSADERKSGEFTFCHRITVEIEGLDRPALVADWLTRLYVNG</sequence>
<dbReference type="SUPFAM" id="SSF54637">
    <property type="entry name" value="Thioesterase/thiol ester dehydrase-isomerase"/>
    <property type="match status" value="1"/>
</dbReference>
<dbReference type="Proteomes" id="UP000244081">
    <property type="component" value="Unassembled WGS sequence"/>
</dbReference>
<accession>A0A2T5VDZ5</accession>
<dbReference type="RefSeq" id="WP_107987609.1">
    <property type="nucleotide sequence ID" value="NZ_QAYG01000001.1"/>
</dbReference>
<dbReference type="InterPro" id="IPR039375">
    <property type="entry name" value="NodN-like"/>
</dbReference>
<dbReference type="OrthoDB" id="9801735at2"/>
<dbReference type="EMBL" id="QAYG01000001">
    <property type="protein sequence ID" value="PTW61980.1"/>
    <property type="molecule type" value="Genomic_DNA"/>
</dbReference>
<evidence type="ECO:0000259" key="1">
    <source>
        <dbReference type="Pfam" id="PF01575"/>
    </source>
</evidence>
<dbReference type="PANTHER" id="PTHR42993">
    <property type="entry name" value="MAOC-LIKE DEHYDRATASE DOMAIN-CONTAINING PROTEIN"/>
    <property type="match status" value="1"/>
</dbReference>
<feature type="domain" description="MaoC-like" evidence="1">
    <location>
        <begin position="12"/>
        <end position="121"/>
    </location>
</feature>
<name>A0A2T5VDZ5_9HYPH</name>
<evidence type="ECO:0000313" key="2">
    <source>
        <dbReference type="EMBL" id="PTW61980.1"/>
    </source>
</evidence>
<dbReference type="AlphaFoldDB" id="A0A2T5VDZ5"/>
<keyword evidence="3" id="KW-1185">Reference proteome</keyword>
<evidence type="ECO:0000313" key="3">
    <source>
        <dbReference type="Proteomes" id="UP000244081"/>
    </source>
</evidence>
<dbReference type="Pfam" id="PF01575">
    <property type="entry name" value="MaoC_dehydratas"/>
    <property type="match status" value="1"/>
</dbReference>
<dbReference type="InterPro" id="IPR029069">
    <property type="entry name" value="HotDog_dom_sf"/>
</dbReference>